<dbReference type="CDD" id="cd02199">
    <property type="entry name" value="YjgF_YER057c_UK114_like_1"/>
    <property type="match status" value="1"/>
</dbReference>
<reference evidence="2" key="1">
    <citation type="journal article" date="2014" name="Int. J. Syst. Evol. Microbiol.">
        <title>Complete genome sequence of Corynebacterium casei LMG S-19264T (=DSM 44701T), isolated from a smear-ripened cheese.</title>
        <authorList>
            <consortium name="US DOE Joint Genome Institute (JGI-PGF)"/>
            <person name="Walter F."/>
            <person name="Albersmeier A."/>
            <person name="Kalinowski J."/>
            <person name="Ruckert C."/>
        </authorList>
    </citation>
    <scope>NUCLEOTIDE SEQUENCE</scope>
    <source>
        <strain evidence="2">CCM 7684</strain>
    </source>
</reference>
<dbReference type="Proteomes" id="UP000602745">
    <property type="component" value="Unassembled WGS sequence"/>
</dbReference>
<dbReference type="Pfam" id="PF14588">
    <property type="entry name" value="YjgF_endoribonc"/>
    <property type="match status" value="1"/>
</dbReference>
<dbReference type="Gene3D" id="3.30.1330.40">
    <property type="entry name" value="RutC-like"/>
    <property type="match status" value="1"/>
</dbReference>
<dbReference type="PANTHER" id="PTHR43760:SF1">
    <property type="entry name" value="ENDORIBONUCLEASE L-PSP_CHORISMATE MUTASE-LIKE DOMAIN-CONTAINING PROTEIN"/>
    <property type="match status" value="1"/>
</dbReference>
<evidence type="ECO:0000313" key="3">
    <source>
        <dbReference type="Proteomes" id="UP000602745"/>
    </source>
</evidence>
<organism evidence="2 3">
    <name type="scientific">Agaricicola taiwanensis</name>
    <dbReference type="NCBI Taxonomy" id="591372"/>
    <lineage>
        <taxon>Bacteria</taxon>
        <taxon>Pseudomonadati</taxon>
        <taxon>Pseudomonadota</taxon>
        <taxon>Alphaproteobacteria</taxon>
        <taxon>Rhodobacterales</taxon>
        <taxon>Paracoccaceae</taxon>
        <taxon>Agaricicola</taxon>
    </lineage>
</organism>
<evidence type="ECO:0000313" key="2">
    <source>
        <dbReference type="EMBL" id="GGE47288.1"/>
    </source>
</evidence>
<dbReference type="PANTHER" id="PTHR43760">
    <property type="entry name" value="ENDORIBONUCLEASE-RELATED"/>
    <property type="match status" value="1"/>
</dbReference>
<dbReference type="EMBL" id="BMCP01000002">
    <property type="protein sequence ID" value="GGE47288.1"/>
    <property type="molecule type" value="Genomic_DNA"/>
</dbReference>
<dbReference type="InterPro" id="IPR035959">
    <property type="entry name" value="RutC-like_sf"/>
</dbReference>
<dbReference type="RefSeq" id="WP_188410095.1">
    <property type="nucleotide sequence ID" value="NZ_BMCP01000002.1"/>
</dbReference>
<reference evidence="2" key="2">
    <citation type="submission" date="2020-09" db="EMBL/GenBank/DDBJ databases">
        <authorList>
            <person name="Sun Q."/>
            <person name="Sedlacek I."/>
        </authorList>
    </citation>
    <scope>NUCLEOTIDE SEQUENCE</scope>
    <source>
        <strain evidence="2">CCM 7684</strain>
    </source>
</reference>
<dbReference type="SUPFAM" id="SSF55298">
    <property type="entry name" value="YjgF-like"/>
    <property type="match status" value="1"/>
</dbReference>
<dbReference type="InterPro" id="IPR013813">
    <property type="entry name" value="Endoribo_LPSP/chorism_mut-like"/>
</dbReference>
<gene>
    <name evidence="2" type="ORF">GCM10007276_25550</name>
</gene>
<name>A0A8J2YJR8_9RHOB</name>
<proteinExistence type="predicted"/>
<comment type="caution">
    <text evidence="2">The sequence shown here is derived from an EMBL/GenBank/DDBJ whole genome shotgun (WGS) entry which is preliminary data.</text>
</comment>
<keyword evidence="3" id="KW-1185">Reference proteome</keyword>
<sequence length="156" mass="15937">MSGETERRLAELGVTLPTPTAPAANYVPVVKSGNQLFVSGQLPMGADGLTCKGKVGADVSIEDAREAAKLCAINILAQAKAALGGDLGKLVRIVKLTGFVNSVPDFGDQPKIINGASDFLVDVLGDRGRHARSAVSAGALPFNAAVEVEAIIEVAG</sequence>
<protein>
    <recommendedName>
        <fullName evidence="1">Endoribonuclease L-PSP/chorismate mutase-like domain-containing protein</fullName>
    </recommendedName>
</protein>
<dbReference type="AlphaFoldDB" id="A0A8J2YJR8"/>
<evidence type="ECO:0000259" key="1">
    <source>
        <dbReference type="Pfam" id="PF14588"/>
    </source>
</evidence>
<accession>A0A8J2YJR8</accession>
<feature type="domain" description="Endoribonuclease L-PSP/chorismate mutase-like" evidence="1">
    <location>
        <begin position="6"/>
        <end position="148"/>
    </location>
</feature>